<reference evidence="1" key="1">
    <citation type="submission" date="2020-11" db="EMBL/GenBank/DDBJ databases">
        <title>Carbohydrate-dependent, anaerobic sulfur respiration: A novel catabolism in halophilic archaea.</title>
        <authorList>
            <person name="Sorokin D.Y."/>
            <person name="Messina E."/>
            <person name="Smedile F."/>
            <person name="La Cono V."/>
            <person name="Hallsworth J.E."/>
            <person name="Yakimov M.M."/>
        </authorList>
    </citation>
    <scope>NUCLEOTIDE SEQUENCE</scope>
    <source>
        <strain evidence="1">AArc-S</strain>
    </source>
</reference>
<dbReference type="Proteomes" id="UP000663586">
    <property type="component" value="Chromosome"/>
</dbReference>
<dbReference type="PROSITE" id="PS51318">
    <property type="entry name" value="TAT"/>
    <property type="match status" value="1"/>
</dbReference>
<dbReference type="GeneID" id="70683774"/>
<dbReference type="AlphaFoldDB" id="A0A897MNV3"/>
<name>A0A897MNV3_9EURY</name>
<gene>
    <name evidence="1" type="ORF">AArcS_0389</name>
</gene>
<protein>
    <submittedName>
        <fullName evidence="1">DUF1102 family</fullName>
    </submittedName>
</protein>
<sequence>MKSNRRSVLIGLGALTVGGGAVFGTGAFSSVEAERQVEVSTEGDAAALLQLEILSDSLHDGADGDGNTIEFNQDSLNTDGVTRFDPGLRIGNDGSEEVTVTISGSDGTAELADSADDDDGNGMYFVTSEVSGDELTVTTEDDRELEVVFVLGDDDDIPGSITVSANTE</sequence>
<dbReference type="RefSeq" id="WP_238478735.1">
    <property type="nucleotide sequence ID" value="NZ_CP064786.1"/>
</dbReference>
<accession>A0A897MNV3</accession>
<proteinExistence type="predicted"/>
<organism evidence="1 2">
    <name type="scientific">Natranaeroarchaeum sulfidigenes</name>
    <dbReference type="NCBI Taxonomy" id="2784880"/>
    <lineage>
        <taxon>Archaea</taxon>
        <taxon>Methanobacteriati</taxon>
        <taxon>Methanobacteriota</taxon>
        <taxon>Stenosarchaea group</taxon>
        <taxon>Halobacteria</taxon>
        <taxon>Halobacteriales</taxon>
        <taxon>Natronoarchaeaceae</taxon>
        <taxon>Natranaeroarchaeum</taxon>
    </lineage>
</organism>
<evidence type="ECO:0000313" key="2">
    <source>
        <dbReference type="Proteomes" id="UP000663586"/>
    </source>
</evidence>
<dbReference type="KEGG" id="hara:AArcS_0389"/>
<evidence type="ECO:0000313" key="1">
    <source>
        <dbReference type="EMBL" id="QSG01618.1"/>
    </source>
</evidence>
<keyword evidence="2" id="KW-1185">Reference proteome</keyword>
<dbReference type="EMBL" id="CP064786">
    <property type="protein sequence ID" value="QSG01618.1"/>
    <property type="molecule type" value="Genomic_DNA"/>
</dbReference>
<dbReference type="InterPro" id="IPR006311">
    <property type="entry name" value="TAT_signal"/>
</dbReference>